<dbReference type="EMBL" id="CP044463">
    <property type="protein sequence ID" value="QIC67881.1"/>
    <property type="molecule type" value="Genomic_DNA"/>
</dbReference>
<dbReference type="Proteomes" id="UP000503505">
    <property type="component" value="Chromosome"/>
</dbReference>
<dbReference type="AlphaFoldDB" id="A0AAE6WXE6"/>
<proteinExistence type="predicted"/>
<organism evidence="1 2">
    <name type="scientific">Acinetobacter schindleri</name>
    <dbReference type="NCBI Taxonomy" id="108981"/>
    <lineage>
        <taxon>Bacteria</taxon>
        <taxon>Pseudomonadati</taxon>
        <taxon>Pseudomonadota</taxon>
        <taxon>Gammaproteobacteria</taxon>
        <taxon>Moraxellales</taxon>
        <taxon>Moraxellaceae</taxon>
        <taxon>Acinetobacter</taxon>
    </lineage>
</organism>
<evidence type="ECO:0000313" key="2">
    <source>
        <dbReference type="Proteomes" id="UP000503505"/>
    </source>
</evidence>
<sequence>MGDFEISIFYNRDYSATFEIRYLASIYSALSFYGADDLYLDELSINEKQIKLKRYREECLLARNEEEEKIKKAGFDVDEGYNDPFIQFKI</sequence>
<name>A0AAE6WXE6_9GAMM</name>
<gene>
    <name evidence="1" type="ORF">FSC10_11155</name>
</gene>
<accession>A0AAE6WXE6</accession>
<protein>
    <submittedName>
        <fullName evidence="1">Uncharacterized protein</fullName>
    </submittedName>
</protein>
<evidence type="ECO:0000313" key="1">
    <source>
        <dbReference type="EMBL" id="QIC67881.1"/>
    </source>
</evidence>
<dbReference type="RefSeq" id="WP_163171845.1">
    <property type="nucleotide sequence ID" value="NZ_CP044463.1"/>
</dbReference>
<reference evidence="1 2" key="1">
    <citation type="submission" date="2019-09" db="EMBL/GenBank/DDBJ databases">
        <title>Non-baumannii Acinetobacter spp. carrying blaNDM-1 isolated in China.</title>
        <authorList>
            <person name="Cui C."/>
            <person name="Chen C."/>
            <person name="Sun J."/>
            <person name="Liu Y."/>
        </authorList>
    </citation>
    <scope>NUCLEOTIDE SEQUENCE [LARGE SCALE GENOMIC DNA]</scope>
    <source>
        <strain evidence="1 2">HZE23-1</strain>
    </source>
</reference>